<dbReference type="InterPro" id="IPR012337">
    <property type="entry name" value="RNaseH-like_sf"/>
</dbReference>
<dbReference type="InterPro" id="IPR008906">
    <property type="entry name" value="HATC_C_dom"/>
</dbReference>
<comment type="caution">
    <text evidence="4">The sequence shown here is derived from an EMBL/GenBank/DDBJ whole genome shotgun (WGS) entry which is preliminary data.</text>
</comment>
<evidence type="ECO:0000313" key="4">
    <source>
        <dbReference type="EMBL" id="KAJ0218613.1"/>
    </source>
</evidence>
<dbReference type="Pfam" id="PF04937">
    <property type="entry name" value="DUF659"/>
    <property type="match status" value="1"/>
</dbReference>
<feature type="domain" description="HAT C-terminal dimerisation" evidence="3">
    <location>
        <begin position="319"/>
        <end position="379"/>
    </location>
</feature>
<gene>
    <name evidence="4" type="ORF">LSAT_V11C300126250</name>
</gene>
<dbReference type="EMBL" id="NBSK02000003">
    <property type="protein sequence ID" value="KAJ0218613.1"/>
    <property type="molecule type" value="Genomic_DNA"/>
</dbReference>
<evidence type="ECO:0000259" key="3">
    <source>
        <dbReference type="Pfam" id="PF05699"/>
    </source>
</evidence>
<evidence type="ECO:0000259" key="2">
    <source>
        <dbReference type="Pfam" id="PF04937"/>
    </source>
</evidence>
<feature type="domain" description="DUF659" evidence="2">
    <location>
        <begin position="23"/>
        <end position="113"/>
    </location>
</feature>
<dbReference type="PANTHER" id="PTHR32166">
    <property type="entry name" value="OSJNBA0013A04.12 PROTEIN"/>
    <property type="match status" value="1"/>
</dbReference>
<keyword evidence="5" id="KW-1185">Reference proteome</keyword>
<dbReference type="SUPFAM" id="SSF53098">
    <property type="entry name" value="Ribonuclease H-like"/>
    <property type="match status" value="1"/>
</dbReference>
<protein>
    <recommendedName>
        <fullName evidence="6">DUF659 domain-containing protein</fullName>
    </recommendedName>
</protein>
<reference evidence="4 5" key="1">
    <citation type="journal article" date="2017" name="Nat. Commun.">
        <title>Genome assembly with in vitro proximity ligation data and whole-genome triplication in lettuce.</title>
        <authorList>
            <person name="Reyes-Chin-Wo S."/>
            <person name="Wang Z."/>
            <person name="Yang X."/>
            <person name="Kozik A."/>
            <person name="Arikit S."/>
            <person name="Song C."/>
            <person name="Xia L."/>
            <person name="Froenicke L."/>
            <person name="Lavelle D.O."/>
            <person name="Truco M.J."/>
            <person name="Xia R."/>
            <person name="Zhu S."/>
            <person name="Xu C."/>
            <person name="Xu H."/>
            <person name="Xu X."/>
            <person name="Cox K."/>
            <person name="Korf I."/>
            <person name="Meyers B.C."/>
            <person name="Michelmore R.W."/>
        </authorList>
    </citation>
    <scope>NUCLEOTIDE SEQUENCE [LARGE SCALE GENOMIC DNA]</scope>
    <source>
        <strain evidence="5">cv. Salinas</strain>
        <tissue evidence="4">Seedlings</tissue>
    </source>
</reference>
<sequence>MVPLEEHTKKLLILNETEKKAIGGSMFLEYVDASSYSHTVLPTMFDYFIKETGLDHMVQIVTNSVANNFLAGKMVEAKYPHIYWTLCAAHCIDLMLEDIFKVTHLKKTLDKAIAVNTYIYNRTLLLNMLRDFTGQRDMIRPAKTQFATALLTLNCFRSHKTSLKKLFMYEAWNKSRFKGEEGGTQCVAANFSPSFWINIDIAVKVGEPLLAVLRLVVSERKLAMGYIYEAMDREKEQIAYSFNNKINKYKAFFKIIDDRWNYLHAAGHYLNPRVKEDSEVIKGLMACIHKMSSEEDETKIHQELSIYTGAEELSAQHMAVKLRTTLAPAKWWMQYGSSAPTLKKFVVKVLSLTCSSSGCEHPFEKRNHLERQKLNDLVYIKYNRALRRRYDMRDMIDPIILEDSHIHDPFEWLASDDDGLVFEGDDLRWDVVAETMGWMSRTTTPGGRQRGMLGAVGVAESSSQGRARARQPHLVDEPEEENDVGVYKEFVEIEGEDELVFDEDEDND</sequence>
<proteinExistence type="predicted"/>
<dbReference type="PANTHER" id="PTHR32166:SF74">
    <property type="entry name" value="OS05G0256350 PROTEIN"/>
    <property type="match status" value="1"/>
</dbReference>
<organism evidence="4 5">
    <name type="scientific">Lactuca sativa</name>
    <name type="common">Garden lettuce</name>
    <dbReference type="NCBI Taxonomy" id="4236"/>
    <lineage>
        <taxon>Eukaryota</taxon>
        <taxon>Viridiplantae</taxon>
        <taxon>Streptophyta</taxon>
        <taxon>Embryophyta</taxon>
        <taxon>Tracheophyta</taxon>
        <taxon>Spermatophyta</taxon>
        <taxon>Magnoliopsida</taxon>
        <taxon>eudicotyledons</taxon>
        <taxon>Gunneridae</taxon>
        <taxon>Pentapetalae</taxon>
        <taxon>asterids</taxon>
        <taxon>campanulids</taxon>
        <taxon>Asterales</taxon>
        <taxon>Asteraceae</taxon>
        <taxon>Cichorioideae</taxon>
        <taxon>Cichorieae</taxon>
        <taxon>Lactucinae</taxon>
        <taxon>Lactuca</taxon>
    </lineage>
</organism>
<dbReference type="AlphaFoldDB" id="A0A9R1W7I2"/>
<dbReference type="Proteomes" id="UP000235145">
    <property type="component" value="Unassembled WGS sequence"/>
</dbReference>
<dbReference type="InterPro" id="IPR007021">
    <property type="entry name" value="DUF659"/>
</dbReference>
<evidence type="ECO:0000256" key="1">
    <source>
        <dbReference type="SAM" id="MobiDB-lite"/>
    </source>
</evidence>
<name>A0A9R1W7I2_LACSA</name>
<evidence type="ECO:0000313" key="5">
    <source>
        <dbReference type="Proteomes" id="UP000235145"/>
    </source>
</evidence>
<evidence type="ECO:0008006" key="6">
    <source>
        <dbReference type="Google" id="ProtNLM"/>
    </source>
</evidence>
<dbReference type="GO" id="GO:0046983">
    <property type="term" value="F:protein dimerization activity"/>
    <property type="evidence" value="ECO:0007669"/>
    <property type="project" value="InterPro"/>
</dbReference>
<dbReference type="Pfam" id="PF05699">
    <property type="entry name" value="Dimer_Tnp_hAT"/>
    <property type="match status" value="1"/>
</dbReference>
<accession>A0A9R1W7I2</accession>
<feature type="region of interest" description="Disordered" evidence="1">
    <location>
        <begin position="458"/>
        <end position="484"/>
    </location>
</feature>